<comment type="caution">
    <text evidence="9">The sequence shown here is derived from an EMBL/GenBank/DDBJ whole genome shotgun (WGS) entry which is preliminary data.</text>
</comment>
<feature type="transmembrane region" description="Helical" evidence="8">
    <location>
        <begin position="250"/>
        <end position="270"/>
    </location>
</feature>
<feature type="transmembrane region" description="Helical" evidence="8">
    <location>
        <begin position="124"/>
        <end position="145"/>
    </location>
</feature>
<dbReference type="InterPro" id="IPR038770">
    <property type="entry name" value="Na+/solute_symporter_sf"/>
</dbReference>
<gene>
    <name evidence="9" type="ORF">DFQ59_101850</name>
</gene>
<evidence type="ECO:0000313" key="10">
    <source>
        <dbReference type="Proteomes" id="UP000252707"/>
    </source>
</evidence>
<dbReference type="EMBL" id="QPJY01000001">
    <property type="protein sequence ID" value="RCX33545.1"/>
    <property type="molecule type" value="Genomic_DNA"/>
</dbReference>
<keyword evidence="4" id="KW-1003">Cell membrane</keyword>
<dbReference type="PANTHER" id="PTHR36838:SF1">
    <property type="entry name" value="SLR1864 PROTEIN"/>
    <property type="match status" value="1"/>
</dbReference>
<evidence type="ECO:0000313" key="9">
    <source>
        <dbReference type="EMBL" id="RCX33545.1"/>
    </source>
</evidence>
<feature type="transmembrane region" description="Helical" evidence="8">
    <location>
        <begin position="63"/>
        <end position="82"/>
    </location>
</feature>
<evidence type="ECO:0000256" key="5">
    <source>
        <dbReference type="ARBA" id="ARBA00022692"/>
    </source>
</evidence>
<accession>A0A369CKC8</accession>
<proteinExistence type="inferred from homology"/>
<evidence type="ECO:0000256" key="2">
    <source>
        <dbReference type="ARBA" id="ARBA00010145"/>
    </source>
</evidence>
<dbReference type="OrthoDB" id="5291198at2"/>
<dbReference type="PANTHER" id="PTHR36838">
    <property type="entry name" value="AUXIN EFFLUX CARRIER FAMILY PROTEIN"/>
    <property type="match status" value="1"/>
</dbReference>
<evidence type="ECO:0000256" key="6">
    <source>
        <dbReference type="ARBA" id="ARBA00022989"/>
    </source>
</evidence>
<protein>
    <recommendedName>
        <fullName evidence="11">AEC family transporter</fullName>
    </recommendedName>
</protein>
<evidence type="ECO:0000256" key="8">
    <source>
        <dbReference type="SAM" id="Phobius"/>
    </source>
</evidence>
<feature type="transmembrane region" description="Helical" evidence="8">
    <location>
        <begin position="277"/>
        <end position="299"/>
    </location>
</feature>
<evidence type="ECO:0000256" key="3">
    <source>
        <dbReference type="ARBA" id="ARBA00022448"/>
    </source>
</evidence>
<feature type="transmembrane region" description="Helical" evidence="8">
    <location>
        <begin position="33"/>
        <end position="51"/>
    </location>
</feature>
<reference evidence="9 10" key="1">
    <citation type="submission" date="2018-07" db="EMBL/GenBank/DDBJ databases">
        <title>Genomic Encyclopedia of Type Strains, Phase IV (KMG-IV): sequencing the most valuable type-strain genomes for metagenomic binning, comparative biology and taxonomic classification.</title>
        <authorList>
            <person name="Goeker M."/>
        </authorList>
    </citation>
    <scope>NUCLEOTIDE SEQUENCE [LARGE SCALE GENOMIC DNA]</scope>
    <source>
        <strain evidence="9 10">DSM 26407</strain>
    </source>
</reference>
<dbReference type="Gene3D" id="1.20.1530.20">
    <property type="match status" value="1"/>
</dbReference>
<evidence type="ECO:0000256" key="1">
    <source>
        <dbReference type="ARBA" id="ARBA00004651"/>
    </source>
</evidence>
<organism evidence="9 10">
    <name type="scientific">Thioalbus denitrificans</name>
    <dbReference type="NCBI Taxonomy" id="547122"/>
    <lineage>
        <taxon>Bacteria</taxon>
        <taxon>Pseudomonadati</taxon>
        <taxon>Pseudomonadota</taxon>
        <taxon>Gammaproteobacteria</taxon>
        <taxon>Chromatiales</taxon>
        <taxon>Ectothiorhodospiraceae</taxon>
        <taxon>Thioalbus</taxon>
    </lineage>
</organism>
<dbReference type="AlphaFoldDB" id="A0A369CKC8"/>
<feature type="transmembrane region" description="Helical" evidence="8">
    <location>
        <begin position="189"/>
        <end position="209"/>
    </location>
</feature>
<keyword evidence="7 8" id="KW-0472">Membrane</keyword>
<dbReference type="InterPro" id="IPR004776">
    <property type="entry name" value="Mem_transp_PIN-like"/>
</dbReference>
<sequence>MIATLLPLSALIGLGLFWVWWRPGPDGDGGRRPVTDIIYHLFLPALVLDVLWRAPLGLDSARISASAVTGVLFGLGLSVLVYRVLRVDRPTTGALVLAAGFPNATYLGLPVLERVLGETGRGIAIQYDVFACTPLLFTVGVLVATHFGPESTGGGVLRRLARVPPLWAALAAIALNVSGVPLPGAVDGFLRLLGTAMVPIMLLAVGMALRAGFSEWRRFSLVLPVLLIQLLLMPLLVWSIAHALGLRGDLLTGTVLEAAMPTMALGVVFCDRYRLNAGLFATAMTLSTLLSLATLPLWFGLLGS</sequence>
<evidence type="ECO:0008006" key="11">
    <source>
        <dbReference type="Google" id="ProtNLM"/>
    </source>
</evidence>
<evidence type="ECO:0000256" key="4">
    <source>
        <dbReference type="ARBA" id="ARBA00022475"/>
    </source>
</evidence>
<evidence type="ECO:0000256" key="7">
    <source>
        <dbReference type="ARBA" id="ARBA00023136"/>
    </source>
</evidence>
<comment type="similarity">
    <text evidence="2">Belongs to the auxin efflux carrier (TC 2.A.69) family.</text>
</comment>
<keyword evidence="5 8" id="KW-0812">Transmembrane</keyword>
<dbReference type="GO" id="GO:0055085">
    <property type="term" value="P:transmembrane transport"/>
    <property type="evidence" value="ECO:0007669"/>
    <property type="project" value="InterPro"/>
</dbReference>
<dbReference type="Proteomes" id="UP000252707">
    <property type="component" value="Unassembled WGS sequence"/>
</dbReference>
<feature type="transmembrane region" description="Helical" evidence="8">
    <location>
        <begin position="94"/>
        <end position="112"/>
    </location>
</feature>
<keyword evidence="10" id="KW-1185">Reference proteome</keyword>
<comment type="subcellular location">
    <subcellularLocation>
        <location evidence="1">Cell membrane</location>
        <topology evidence="1">Multi-pass membrane protein</topology>
    </subcellularLocation>
</comment>
<dbReference type="GO" id="GO:0005886">
    <property type="term" value="C:plasma membrane"/>
    <property type="evidence" value="ECO:0007669"/>
    <property type="project" value="UniProtKB-SubCell"/>
</dbReference>
<dbReference type="RefSeq" id="WP_114278371.1">
    <property type="nucleotide sequence ID" value="NZ_QPJY01000001.1"/>
</dbReference>
<feature type="transmembrane region" description="Helical" evidence="8">
    <location>
        <begin position="6"/>
        <end position="21"/>
    </location>
</feature>
<dbReference type="Pfam" id="PF03547">
    <property type="entry name" value="Mem_trans"/>
    <property type="match status" value="1"/>
</dbReference>
<keyword evidence="3" id="KW-0813">Transport</keyword>
<keyword evidence="6 8" id="KW-1133">Transmembrane helix</keyword>
<feature type="transmembrane region" description="Helical" evidence="8">
    <location>
        <begin position="221"/>
        <end position="244"/>
    </location>
</feature>
<name>A0A369CKC8_9GAMM</name>